<dbReference type="InterPro" id="IPR002403">
    <property type="entry name" value="Cyt_P450_E_grp-IV"/>
</dbReference>
<comment type="subcellular location">
    <subcellularLocation>
        <location evidence="2">Membrane</location>
    </subcellularLocation>
</comment>
<dbReference type="SUPFAM" id="SSF48264">
    <property type="entry name" value="Cytochrome P450"/>
    <property type="match status" value="1"/>
</dbReference>
<accession>A0A2T3BAM9</accession>
<evidence type="ECO:0000256" key="6">
    <source>
        <dbReference type="ARBA" id="ARBA00022723"/>
    </source>
</evidence>
<proteinExistence type="inferred from homology"/>
<evidence type="ECO:0000256" key="5">
    <source>
        <dbReference type="ARBA" id="ARBA00022692"/>
    </source>
</evidence>
<keyword evidence="8" id="KW-0560">Oxidoreductase</keyword>
<dbReference type="InParanoid" id="A0A2T3BAM9"/>
<evidence type="ECO:0000256" key="3">
    <source>
        <dbReference type="ARBA" id="ARBA00010617"/>
    </source>
</evidence>
<dbReference type="GO" id="GO:0005506">
    <property type="term" value="F:iron ion binding"/>
    <property type="evidence" value="ECO:0007669"/>
    <property type="project" value="InterPro"/>
</dbReference>
<dbReference type="PANTHER" id="PTHR46206">
    <property type="entry name" value="CYTOCHROME P450"/>
    <property type="match status" value="1"/>
</dbReference>
<dbReference type="GeneID" id="36576041"/>
<evidence type="ECO:0000256" key="2">
    <source>
        <dbReference type="ARBA" id="ARBA00004370"/>
    </source>
</evidence>
<feature type="binding site" description="axial binding residue" evidence="12">
    <location>
        <position position="405"/>
    </location>
    <ligand>
        <name>heme</name>
        <dbReference type="ChEBI" id="CHEBI:30413"/>
    </ligand>
    <ligandPart>
        <name>Fe</name>
        <dbReference type="ChEBI" id="CHEBI:18248"/>
    </ligandPart>
</feature>
<evidence type="ECO:0000256" key="10">
    <source>
        <dbReference type="ARBA" id="ARBA00023033"/>
    </source>
</evidence>
<gene>
    <name evidence="14" type="ORF">M430DRAFT_47846</name>
</gene>
<dbReference type="GO" id="GO:0016705">
    <property type="term" value="F:oxidoreductase activity, acting on paired donors, with incorporation or reduction of molecular oxygen"/>
    <property type="evidence" value="ECO:0007669"/>
    <property type="project" value="InterPro"/>
</dbReference>
<evidence type="ECO:0000313" key="14">
    <source>
        <dbReference type="EMBL" id="PSS25381.1"/>
    </source>
</evidence>
<dbReference type="GO" id="GO:0016020">
    <property type="term" value="C:membrane"/>
    <property type="evidence" value="ECO:0007669"/>
    <property type="project" value="UniProtKB-SubCell"/>
</dbReference>
<sequence>MPILGELSYGLVATVFALSIAYLSRLSIFRFRKAWLSFASGIISITRTKLNPFIYLFRGADMIHEGYLKSNGEPFIINTPGKKNVMVTSRQHIREINAAPNHILSLHAVAKDFLQPKYTMHGFVWKDQRGIEGVGFLVTKCNAIVFFGPELSNNQVFLDAALSFPQDCFIAAEILRILPSRIASIFAWCATRRYRSSTTLYNFLIEVVRRRLDQNETCGSEKASDGIQWLIDTSPKRANWTAERLVGEIMAIWYGSVHTLSIATTYALLDLYSHPEYIEPLREEVEGPSFAEFARDSQGLPLLDSFLKESARLSAFESTGIRREVLQPFTISGGLSLAPGDWICVPHRSMMRDPANFADPLTFNAFRSVGEAVNRDSASANTTTKTGLTDSSDSWLVWGAGRILCPGRFYATVVLKLVVAHLITEYDIVLPESKTARSMQWRSAVIPKPSVVLLVRPKTKTKT</sequence>
<keyword evidence="4 12" id="KW-0349">Heme</keyword>
<evidence type="ECO:0008006" key="16">
    <source>
        <dbReference type="Google" id="ProtNLM"/>
    </source>
</evidence>
<dbReference type="GO" id="GO:0020037">
    <property type="term" value="F:heme binding"/>
    <property type="evidence" value="ECO:0007669"/>
    <property type="project" value="InterPro"/>
</dbReference>
<name>A0A2T3BAM9_AMORE</name>
<dbReference type="Pfam" id="PF00067">
    <property type="entry name" value="p450"/>
    <property type="match status" value="1"/>
</dbReference>
<dbReference type="Proteomes" id="UP000241818">
    <property type="component" value="Unassembled WGS sequence"/>
</dbReference>
<keyword evidence="7 13" id="KW-1133">Transmembrane helix</keyword>
<keyword evidence="9 12" id="KW-0408">Iron</keyword>
<dbReference type="InterPro" id="IPR001128">
    <property type="entry name" value="Cyt_P450"/>
</dbReference>
<organism evidence="14 15">
    <name type="scientific">Amorphotheca resinae ATCC 22711</name>
    <dbReference type="NCBI Taxonomy" id="857342"/>
    <lineage>
        <taxon>Eukaryota</taxon>
        <taxon>Fungi</taxon>
        <taxon>Dikarya</taxon>
        <taxon>Ascomycota</taxon>
        <taxon>Pezizomycotina</taxon>
        <taxon>Leotiomycetes</taxon>
        <taxon>Helotiales</taxon>
        <taxon>Amorphothecaceae</taxon>
        <taxon>Amorphotheca</taxon>
    </lineage>
</organism>
<evidence type="ECO:0000256" key="13">
    <source>
        <dbReference type="SAM" id="Phobius"/>
    </source>
</evidence>
<evidence type="ECO:0000256" key="12">
    <source>
        <dbReference type="PIRSR" id="PIRSR602403-1"/>
    </source>
</evidence>
<dbReference type="AlphaFoldDB" id="A0A2T3BAM9"/>
<dbReference type="GO" id="GO:0004497">
    <property type="term" value="F:monooxygenase activity"/>
    <property type="evidence" value="ECO:0007669"/>
    <property type="project" value="UniProtKB-KW"/>
</dbReference>
<comment type="cofactor">
    <cofactor evidence="1 12">
        <name>heme</name>
        <dbReference type="ChEBI" id="CHEBI:30413"/>
    </cofactor>
</comment>
<comment type="similarity">
    <text evidence="3">Belongs to the cytochrome P450 family.</text>
</comment>
<keyword evidence="5 13" id="KW-0812">Transmembrane</keyword>
<dbReference type="InterPro" id="IPR036396">
    <property type="entry name" value="Cyt_P450_sf"/>
</dbReference>
<dbReference type="STRING" id="857342.A0A2T3BAM9"/>
<evidence type="ECO:0000256" key="1">
    <source>
        <dbReference type="ARBA" id="ARBA00001971"/>
    </source>
</evidence>
<dbReference type="OrthoDB" id="1844152at2759"/>
<keyword evidence="11 13" id="KW-0472">Membrane</keyword>
<dbReference type="EMBL" id="KZ679007">
    <property type="protein sequence ID" value="PSS25381.1"/>
    <property type="molecule type" value="Genomic_DNA"/>
</dbReference>
<evidence type="ECO:0000256" key="7">
    <source>
        <dbReference type="ARBA" id="ARBA00022989"/>
    </source>
</evidence>
<evidence type="ECO:0000256" key="8">
    <source>
        <dbReference type="ARBA" id="ARBA00023002"/>
    </source>
</evidence>
<evidence type="ECO:0000313" key="15">
    <source>
        <dbReference type="Proteomes" id="UP000241818"/>
    </source>
</evidence>
<dbReference type="Gene3D" id="1.10.630.10">
    <property type="entry name" value="Cytochrome P450"/>
    <property type="match status" value="1"/>
</dbReference>
<dbReference type="PANTHER" id="PTHR46206:SF5">
    <property type="entry name" value="P450, PUTATIVE (EUROFUNG)-RELATED"/>
    <property type="match status" value="1"/>
</dbReference>
<dbReference type="PRINTS" id="PR00465">
    <property type="entry name" value="EP450IV"/>
</dbReference>
<evidence type="ECO:0000256" key="9">
    <source>
        <dbReference type="ARBA" id="ARBA00023004"/>
    </source>
</evidence>
<feature type="transmembrane region" description="Helical" evidence="13">
    <location>
        <begin position="6"/>
        <end position="23"/>
    </location>
</feature>
<keyword evidence="15" id="KW-1185">Reference proteome</keyword>
<keyword evidence="10" id="KW-0503">Monooxygenase</keyword>
<dbReference type="CDD" id="cd11041">
    <property type="entry name" value="CYP503A1-like"/>
    <property type="match status" value="1"/>
</dbReference>
<evidence type="ECO:0000256" key="4">
    <source>
        <dbReference type="ARBA" id="ARBA00022617"/>
    </source>
</evidence>
<evidence type="ECO:0000256" key="11">
    <source>
        <dbReference type="ARBA" id="ARBA00023136"/>
    </source>
</evidence>
<dbReference type="RefSeq" id="XP_024723980.1">
    <property type="nucleotide sequence ID" value="XM_024867960.1"/>
</dbReference>
<keyword evidence="6 12" id="KW-0479">Metal-binding</keyword>
<reference evidence="14 15" key="1">
    <citation type="journal article" date="2018" name="New Phytol.">
        <title>Comparative genomics and transcriptomics depict ericoid mycorrhizal fungi as versatile saprotrophs and plant mutualists.</title>
        <authorList>
            <person name="Martino E."/>
            <person name="Morin E."/>
            <person name="Grelet G.A."/>
            <person name="Kuo A."/>
            <person name="Kohler A."/>
            <person name="Daghino S."/>
            <person name="Barry K.W."/>
            <person name="Cichocki N."/>
            <person name="Clum A."/>
            <person name="Dockter R.B."/>
            <person name="Hainaut M."/>
            <person name="Kuo R.C."/>
            <person name="LaButti K."/>
            <person name="Lindahl B.D."/>
            <person name="Lindquist E.A."/>
            <person name="Lipzen A."/>
            <person name="Khouja H.R."/>
            <person name="Magnuson J."/>
            <person name="Murat C."/>
            <person name="Ohm R.A."/>
            <person name="Singer S.W."/>
            <person name="Spatafora J.W."/>
            <person name="Wang M."/>
            <person name="Veneault-Fourrey C."/>
            <person name="Henrissat B."/>
            <person name="Grigoriev I.V."/>
            <person name="Martin F.M."/>
            <person name="Perotto S."/>
        </authorList>
    </citation>
    <scope>NUCLEOTIDE SEQUENCE [LARGE SCALE GENOMIC DNA]</scope>
    <source>
        <strain evidence="14 15">ATCC 22711</strain>
    </source>
</reference>
<protein>
    <recommendedName>
        <fullName evidence="16">Cytochrome P450</fullName>
    </recommendedName>
</protein>